<organism evidence="2 3">
    <name type="scientific">Solanum commersonii</name>
    <name type="common">Commerson's wild potato</name>
    <name type="synonym">Commerson's nightshade</name>
    <dbReference type="NCBI Taxonomy" id="4109"/>
    <lineage>
        <taxon>Eukaryota</taxon>
        <taxon>Viridiplantae</taxon>
        <taxon>Streptophyta</taxon>
        <taxon>Embryophyta</taxon>
        <taxon>Tracheophyta</taxon>
        <taxon>Spermatophyta</taxon>
        <taxon>Magnoliopsida</taxon>
        <taxon>eudicotyledons</taxon>
        <taxon>Gunneridae</taxon>
        <taxon>Pentapetalae</taxon>
        <taxon>asterids</taxon>
        <taxon>lamiids</taxon>
        <taxon>Solanales</taxon>
        <taxon>Solanaceae</taxon>
        <taxon>Solanoideae</taxon>
        <taxon>Solaneae</taxon>
        <taxon>Solanum</taxon>
    </lineage>
</organism>
<feature type="transmembrane region" description="Helical" evidence="1">
    <location>
        <begin position="55"/>
        <end position="71"/>
    </location>
</feature>
<dbReference type="AlphaFoldDB" id="A0A9J5ZKY2"/>
<reference evidence="2 3" key="1">
    <citation type="submission" date="2020-09" db="EMBL/GenBank/DDBJ databases">
        <title>De no assembly of potato wild relative species, Solanum commersonii.</title>
        <authorList>
            <person name="Cho K."/>
        </authorList>
    </citation>
    <scope>NUCLEOTIDE SEQUENCE [LARGE SCALE GENOMIC DNA]</scope>
    <source>
        <strain evidence="2">LZ3.2</strain>
        <tissue evidence="2">Leaf</tissue>
    </source>
</reference>
<gene>
    <name evidence="2" type="ORF">H5410_024072</name>
</gene>
<evidence type="ECO:0000256" key="1">
    <source>
        <dbReference type="SAM" id="Phobius"/>
    </source>
</evidence>
<proteinExistence type="predicted"/>
<comment type="caution">
    <text evidence="2">The sequence shown here is derived from an EMBL/GenBank/DDBJ whole genome shotgun (WGS) entry which is preliminary data.</text>
</comment>
<accession>A0A9J5ZKY2</accession>
<feature type="transmembrane region" description="Helical" evidence="1">
    <location>
        <begin position="17"/>
        <end position="35"/>
    </location>
</feature>
<dbReference type="Proteomes" id="UP000824120">
    <property type="component" value="Chromosome 4"/>
</dbReference>
<evidence type="ECO:0000313" key="3">
    <source>
        <dbReference type="Proteomes" id="UP000824120"/>
    </source>
</evidence>
<dbReference type="EMBL" id="JACXVP010000004">
    <property type="protein sequence ID" value="KAG5612791.1"/>
    <property type="molecule type" value="Genomic_DNA"/>
</dbReference>
<protein>
    <submittedName>
        <fullName evidence="2">Uncharacterized protein</fullName>
    </submittedName>
</protein>
<evidence type="ECO:0000313" key="2">
    <source>
        <dbReference type="EMBL" id="KAG5612791.1"/>
    </source>
</evidence>
<sequence length="180" mass="20299">MESKLQVSWVLTNMNKAIWYIMILAVLLNITAKLYLNLVPDKTKLVLRDEAENELLPWLSGSIITLTIKYLNFCIAKMLQFRYLAPLQTAPSTIMSLLFWVALTRSVSSFNSHIIIRKQNLCSGADKYTSSENAKQLQASLATTTWYKNSSVHQISSIHNSNKRLPSSVLVEKSSNSDGD</sequence>
<keyword evidence="1" id="KW-0472">Membrane</keyword>
<keyword evidence="3" id="KW-1185">Reference proteome</keyword>
<keyword evidence="1" id="KW-1133">Transmembrane helix</keyword>
<name>A0A9J5ZKY2_SOLCO</name>
<keyword evidence="1" id="KW-0812">Transmembrane</keyword>
<dbReference type="OrthoDB" id="1027251at2759"/>